<evidence type="ECO:0000313" key="2">
    <source>
        <dbReference type="EMBL" id="ONK68909.1"/>
    </source>
</evidence>
<dbReference type="Gramene" id="ONK68909">
    <property type="protein sequence ID" value="ONK68909"/>
    <property type="gene ID" value="A4U43_C05F17300"/>
</dbReference>
<keyword evidence="3" id="KW-1185">Reference proteome</keyword>
<gene>
    <name evidence="2" type="ORF">A4U43_C05F17300</name>
</gene>
<name>A0A5P1EW50_ASPOF</name>
<feature type="non-terminal residue" evidence="2">
    <location>
        <position position="1"/>
    </location>
</feature>
<protein>
    <submittedName>
        <fullName evidence="2">Uncharacterized protein</fullName>
    </submittedName>
</protein>
<accession>A0A5P1EW50</accession>
<dbReference type="AlphaFoldDB" id="A0A5P1EW50"/>
<dbReference type="Proteomes" id="UP000243459">
    <property type="component" value="Chromosome 5"/>
</dbReference>
<proteinExistence type="predicted"/>
<evidence type="ECO:0000313" key="3">
    <source>
        <dbReference type="Proteomes" id="UP000243459"/>
    </source>
</evidence>
<organism evidence="2 3">
    <name type="scientific">Asparagus officinalis</name>
    <name type="common">Garden asparagus</name>
    <dbReference type="NCBI Taxonomy" id="4686"/>
    <lineage>
        <taxon>Eukaryota</taxon>
        <taxon>Viridiplantae</taxon>
        <taxon>Streptophyta</taxon>
        <taxon>Embryophyta</taxon>
        <taxon>Tracheophyta</taxon>
        <taxon>Spermatophyta</taxon>
        <taxon>Magnoliopsida</taxon>
        <taxon>Liliopsida</taxon>
        <taxon>Asparagales</taxon>
        <taxon>Asparagaceae</taxon>
        <taxon>Asparagoideae</taxon>
        <taxon>Asparagus</taxon>
    </lineage>
</organism>
<evidence type="ECO:0000256" key="1">
    <source>
        <dbReference type="SAM" id="MobiDB-lite"/>
    </source>
</evidence>
<reference evidence="3" key="1">
    <citation type="journal article" date="2017" name="Nat. Commun.">
        <title>The asparagus genome sheds light on the origin and evolution of a young Y chromosome.</title>
        <authorList>
            <person name="Harkess A."/>
            <person name="Zhou J."/>
            <person name="Xu C."/>
            <person name="Bowers J.E."/>
            <person name="Van der Hulst R."/>
            <person name="Ayyampalayam S."/>
            <person name="Mercati F."/>
            <person name="Riccardi P."/>
            <person name="McKain M.R."/>
            <person name="Kakrana A."/>
            <person name="Tang H."/>
            <person name="Ray J."/>
            <person name="Groenendijk J."/>
            <person name="Arikit S."/>
            <person name="Mathioni S.M."/>
            <person name="Nakano M."/>
            <person name="Shan H."/>
            <person name="Telgmann-Rauber A."/>
            <person name="Kanno A."/>
            <person name="Yue Z."/>
            <person name="Chen H."/>
            <person name="Li W."/>
            <person name="Chen Y."/>
            <person name="Xu X."/>
            <person name="Zhang Y."/>
            <person name="Luo S."/>
            <person name="Chen H."/>
            <person name="Gao J."/>
            <person name="Mao Z."/>
            <person name="Pires J.C."/>
            <person name="Luo M."/>
            <person name="Kudrna D."/>
            <person name="Wing R.A."/>
            <person name="Meyers B.C."/>
            <person name="Yi K."/>
            <person name="Kong H."/>
            <person name="Lavrijsen P."/>
            <person name="Sunseri F."/>
            <person name="Falavigna A."/>
            <person name="Ye Y."/>
            <person name="Leebens-Mack J.H."/>
            <person name="Chen G."/>
        </authorList>
    </citation>
    <scope>NUCLEOTIDE SEQUENCE [LARGE SCALE GENOMIC DNA]</scope>
    <source>
        <strain evidence="3">cv. DH0086</strain>
    </source>
</reference>
<sequence>GGVRSCGRPFVWVVRDRERWRDGRDWGEGVGVEGLGAASGNTTPSCDWGIFDALRMEFMPRGYNRRIANDHMAAVFRAIRERKVFSGRAKDRGISRRKGLQRFRGEKDAGEGRGGDKSSERGDGRWRGGRGEEEEGKGACCDGEGGDGGGRFFICRDEQADTRAEGFEEGEGIGT</sequence>
<feature type="compositionally biased region" description="Basic and acidic residues" evidence="1">
    <location>
        <begin position="103"/>
        <end position="131"/>
    </location>
</feature>
<dbReference type="EMBL" id="CM007385">
    <property type="protein sequence ID" value="ONK68909.1"/>
    <property type="molecule type" value="Genomic_DNA"/>
</dbReference>
<feature type="region of interest" description="Disordered" evidence="1">
    <location>
        <begin position="90"/>
        <end position="147"/>
    </location>
</feature>